<dbReference type="SUPFAM" id="SSF54637">
    <property type="entry name" value="Thioesterase/thiol ester dehydrase-isomerase"/>
    <property type="match status" value="1"/>
</dbReference>
<evidence type="ECO:0008006" key="4">
    <source>
        <dbReference type="Google" id="ProtNLM"/>
    </source>
</evidence>
<dbReference type="PANTHER" id="PTHR28152">
    <property type="entry name" value="HYDROXYACYL-THIOESTER DEHYDRATASE TYPE 2, MITOCHONDRIAL"/>
    <property type="match status" value="1"/>
</dbReference>
<evidence type="ECO:0000313" key="2">
    <source>
        <dbReference type="EMBL" id="PFH56442.1"/>
    </source>
</evidence>
<dbReference type="AlphaFoldDB" id="A0A2A9P6E6"/>
<accession>A0A2A9P6E6</accession>
<dbReference type="InterPro" id="IPR029069">
    <property type="entry name" value="HotDog_dom_sf"/>
</dbReference>
<comment type="caution">
    <text evidence="2">The sequence shown here is derived from an EMBL/GenBank/DDBJ whole genome shotgun (WGS) entry which is preliminary data.</text>
</comment>
<gene>
    <name evidence="2" type="ORF">XA68_16495</name>
</gene>
<dbReference type="EMBL" id="LAZP02000579">
    <property type="protein sequence ID" value="PFH56442.1"/>
    <property type="molecule type" value="Genomic_DNA"/>
</dbReference>
<proteinExistence type="predicted"/>
<dbReference type="Proteomes" id="UP000037136">
    <property type="component" value="Unassembled WGS sequence"/>
</dbReference>
<reference evidence="2 3" key="2">
    <citation type="journal article" date="2017" name="Sci. Rep.">
        <title>Ant-infecting Ophiocordyceps genomes reveal a high diversity of potential behavioral manipulation genes and a possible major role for enterotoxins.</title>
        <authorList>
            <person name="de Bekker C."/>
            <person name="Ohm R.A."/>
            <person name="Evans H.C."/>
            <person name="Brachmann A."/>
            <person name="Hughes D.P."/>
        </authorList>
    </citation>
    <scope>NUCLEOTIDE SEQUENCE [LARGE SCALE GENOMIC DNA]</scope>
    <source>
        <strain evidence="2 3">SC16a</strain>
    </source>
</reference>
<dbReference type="OrthoDB" id="3257538at2759"/>
<dbReference type="GO" id="GO:0005739">
    <property type="term" value="C:mitochondrion"/>
    <property type="evidence" value="ECO:0007669"/>
    <property type="project" value="TreeGrafter"/>
</dbReference>
<reference evidence="2 3" key="1">
    <citation type="journal article" date="2015" name="BMC Genomics">
        <title>Gene expression during zombie ant biting behavior reflects the complexity underlying fungal parasitic behavioral manipulation.</title>
        <authorList>
            <person name="de Bekker C."/>
            <person name="Ohm R.A."/>
            <person name="Loreto R.G."/>
            <person name="Sebastian A."/>
            <person name="Albert I."/>
            <person name="Merrow M."/>
            <person name="Brachmann A."/>
            <person name="Hughes D.P."/>
        </authorList>
    </citation>
    <scope>NUCLEOTIDE SEQUENCE [LARGE SCALE GENOMIC DNA]</scope>
    <source>
        <strain evidence="2 3">SC16a</strain>
    </source>
</reference>
<name>A0A2A9P6E6_OPHUN</name>
<feature type="region of interest" description="Disordered" evidence="1">
    <location>
        <begin position="107"/>
        <end position="144"/>
    </location>
</feature>
<keyword evidence="3" id="KW-1185">Reference proteome</keyword>
<dbReference type="InterPro" id="IPR052741">
    <property type="entry name" value="Mitochondrial_HTD2"/>
</dbReference>
<feature type="compositionally biased region" description="Low complexity" evidence="1">
    <location>
        <begin position="107"/>
        <end position="128"/>
    </location>
</feature>
<evidence type="ECO:0000256" key="1">
    <source>
        <dbReference type="SAM" id="MobiDB-lite"/>
    </source>
</evidence>
<dbReference type="GO" id="GO:0019171">
    <property type="term" value="F:(3R)-hydroxyacyl-[acyl-carrier-protein] dehydratase activity"/>
    <property type="evidence" value="ECO:0007669"/>
    <property type="project" value="TreeGrafter"/>
</dbReference>
<sequence length="354" mass="38417">MATLTRLGGRGPLQSPKWTRCLRRQSTQPTTTSTDYLTPTASNLLTILLNDLSPAGYQVEASSGGGGSDVLPQGHHLAYFPLTTAASKLASDGADATHASAAAATFSSSSSSSSSSSFSSSSSSSFTGSKDDDDEGDKKKTKKKCSKKRLWAGGKLIFHDGWQNRLRMDGRPCLCHEDLVPSRSGWLHVWRSYGVVGAGRWDVVERRSLVFKGGGGEEEEDTDKDKERKKEKGFVSAAEARLRIALRPPTATHLFHFSALTYNAHAIHIDPYFARTVDKHRALVLHGPLTLALMLHALVAANRPPVRAFEYANLAPLYVDEPLAVCLGHPMPLRQHVWIEGPDGNVAVRAVAEF</sequence>
<evidence type="ECO:0000313" key="3">
    <source>
        <dbReference type="Proteomes" id="UP000037136"/>
    </source>
</evidence>
<dbReference type="PANTHER" id="PTHR28152:SF1">
    <property type="entry name" value="HYDROXYACYL-THIOESTER DEHYDRATASE TYPE 2, MITOCHONDRIAL"/>
    <property type="match status" value="1"/>
</dbReference>
<protein>
    <recommendedName>
        <fullName evidence="4">MaoC-like domain-containing protein</fullName>
    </recommendedName>
</protein>
<organism evidence="2 3">
    <name type="scientific">Ophiocordyceps unilateralis</name>
    <name type="common">Zombie-ant fungus</name>
    <name type="synonym">Torrubia unilateralis</name>
    <dbReference type="NCBI Taxonomy" id="268505"/>
    <lineage>
        <taxon>Eukaryota</taxon>
        <taxon>Fungi</taxon>
        <taxon>Dikarya</taxon>
        <taxon>Ascomycota</taxon>
        <taxon>Pezizomycotina</taxon>
        <taxon>Sordariomycetes</taxon>
        <taxon>Hypocreomycetidae</taxon>
        <taxon>Hypocreales</taxon>
        <taxon>Ophiocordycipitaceae</taxon>
        <taxon>Ophiocordyceps</taxon>
    </lineage>
</organism>
<dbReference type="STRING" id="268505.A0A2A9P6E6"/>
<dbReference type="Gene3D" id="3.10.129.10">
    <property type="entry name" value="Hotdog Thioesterase"/>
    <property type="match status" value="1"/>
</dbReference>